<evidence type="ECO:0000313" key="4">
    <source>
        <dbReference type="Proteomes" id="UP001172159"/>
    </source>
</evidence>
<gene>
    <name evidence="3" type="ORF">B0T21DRAFT_402566</name>
</gene>
<comment type="caution">
    <text evidence="3">The sequence shown here is derived from an EMBL/GenBank/DDBJ whole genome shotgun (WGS) entry which is preliminary data.</text>
</comment>
<feature type="chain" id="PRO_5041314509" evidence="2">
    <location>
        <begin position="20"/>
        <end position="472"/>
    </location>
</feature>
<proteinExistence type="predicted"/>
<feature type="signal peptide" evidence="2">
    <location>
        <begin position="1"/>
        <end position="19"/>
    </location>
</feature>
<sequence>MHISRTVLTTIALAATGSALPALSCGSGTCPHNGGGNQNRLDGGDNQGTQQGQQGQQHKTSQNGDGGLTARTHTLHLAGQGADSGNQMGGTGNTGLYDKSGNYLGKNQELDRDKLRLSTTPSTQEQNQGLNGEGIIRYSKQQQFQPRSEISAELRKTNDGQQQQRQGPESGQLMTTLDKIRELLFGPQQQQQLERQQEGKDNSHIRRSEIQGQGSMGSGQLQGQAGRFESGTYSQSGLGQEQGRRLGGLNREQPLLNNAGDNDGITASQTERQRLDHGNGQAQWSAGKQGDNHGLIMRDQDVPKIVITQHEQVQPRGQGQSSSKGSGSTSSEETDSSKFAHPARMLKEQEGQTMKQDQEKPIATNVGIGSQLLDKGDSNNLGRLAGRSQHTSTTSSTITEEVNEKNDGGSGTSEEEEGEDQKAEKLLGSDGQGLQWGQTEAELKKCLLLAGQQGDISMLRDCFNNDAGKTQA</sequence>
<keyword evidence="4" id="KW-1185">Reference proteome</keyword>
<evidence type="ECO:0000256" key="2">
    <source>
        <dbReference type="SAM" id="SignalP"/>
    </source>
</evidence>
<dbReference type="AlphaFoldDB" id="A0AA40BDT6"/>
<feature type="region of interest" description="Disordered" evidence="1">
    <location>
        <begin position="210"/>
        <end position="245"/>
    </location>
</feature>
<evidence type="ECO:0000256" key="1">
    <source>
        <dbReference type="SAM" id="MobiDB-lite"/>
    </source>
</evidence>
<dbReference type="EMBL" id="JAUKTV010000008">
    <property type="protein sequence ID" value="KAK0732371.1"/>
    <property type="molecule type" value="Genomic_DNA"/>
</dbReference>
<feature type="compositionally biased region" description="Low complexity" evidence="1">
    <location>
        <begin position="47"/>
        <end position="63"/>
    </location>
</feature>
<evidence type="ECO:0000313" key="3">
    <source>
        <dbReference type="EMBL" id="KAK0732371.1"/>
    </source>
</evidence>
<feature type="compositionally biased region" description="Low complexity" evidence="1">
    <location>
        <begin position="317"/>
        <end position="331"/>
    </location>
</feature>
<keyword evidence="2" id="KW-0732">Signal</keyword>
<name>A0AA40BDT6_9PEZI</name>
<accession>A0AA40BDT6</accession>
<feature type="region of interest" description="Disordered" evidence="1">
    <location>
        <begin position="311"/>
        <end position="433"/>
    </location>
</feature>
<feature type="region of interest" description="Disordered" evidence="1">
    <location>
        <begin position="272"/>
        <end position="295"/>
    </location>
</feature>
<protein>
    <submittedName>
        <fullName evidence="3">Uncharacterized protein</fullName>
    </submittedName>
</protein>
<feature type="compositionally biased region" description="Basic and acidic residues" evidence="1">
    <location>
        <begin position="345"/>
        <end position="360"/>
    </location>
</feature>
<dbReference type="Proteomes" id="UP001172159">
    <property type="component" value="Unassembled WGS sequence"/>
</dbReference>
<organism evidence="3 4">
    <name type="scientific">Apiosordaria backusii</name>
    <dbReference type="NCBI Taxonomy" id="314023"/>
    <lineage>
        <taxon>Eukaryota</taxon>
        <taxon>Fungi</taxon>
        <taxon>Dikarya</taxon>
        <taxon>Ascomycota</taxon>
        <taxon>Pezizomycotina</taxon>
        <taxon>Sordariomycetes</taxon>
        <taxon>Sordariomycetidae</taxon>
        <taxon>Sordariales</taxon>
        <taxon>Lasiosphaeriaceae</taxon>
        <taxon>Apiosordaria</taxon>
    </lineage>
</organism>
<feature type="region of interest" description="Disordered" evidence="1">
    <location>
        <begin position="34"/>
        <end position="105"/>
    </location>
</feature>
<reference evidence="3" key="1">
    <citation type="submission" date="2023-06" db="EMBL/GenBank/DDBJ databases">
        <title>Genome-scale phylogeny and comparative genomics of the fungal order Sordariales.</title>
        <authorList>
            <consortium name="Lawrence Berkeley National Laboratory"/>
            <person name="Hensen N."/>
            <person name="Bonometti L."/>
            <person name="Westerberg I."/>
            <person name="Brannstrom I.O."/>
            <person name="Guillou S."/>
            <person name="Cros-Aarteil S."/>
            <person name="Calhoun S."/>
            <person name="Haridas S."/>
            <person name="Kuo A."/>
            <person name="Mondo S."/>
            <person name="Pangilinan J."/>
            <person name="Riley R."/>
            <person name="Labutti K."/>
            <person name="Andreopoulos B."/>
            <person name="Lipzen A."/>
            <person name="Chen C."/>
            <person name="Yanf M."/>
            <person name="Daum C."/>
            <person name="Ng V."/>
            <person name="Clum A."/>
            <person name="Steindorff A."/>
            <person name="Ohm R."/>
            <person name="Martin F."/>
            <person name="Silar P."/>
            <person name="Natvig D."/>
            <person name="Lalanne C."/>
            <person name="Gautier V."/>
            <person name="Ament-Velasquez S.L."/>
            <person name="Kruys A."/>
            <person name="Hutchinson M.I."/>
            <person name="Powell A.J."/>
            <person name="Barry K."/>
            <person name="Miller A.N."/>
            <person name="Grigoriev I.V."/>
            <person name="Debuchy R."/>
            <person name="Gladieux P."/>
            <person name="Thoren M.H."/>
            <person name="Johannesson H."/>
        </authorList>
    </citation>
    <scope>NUCLEOTIDE SEQUENCE</scope>
    <source>
        <strain evidence="3">CBS 540.89</strain>
    </source>
</reference>